<dbReference type="EMBL" id="LN891043">
    <property type="protein sequence ID" value="CUS10567.1"/>
    <property type="molecule type" value="Genomic_DNA"/>
</dbReference>
<keyword evidence="6" id="KW-1185">Reference proteome</keyword>
<dbReference type="Proteomes" id="UP001412239">
    <property type="component" value="Unassembled WGS sequence"/>
</dbReference>
<evidence type="ECO:0000259" key="4">
    <source>
        <dbReference type="Pfam" id="PF22384"/>
    </source>
</evidence>
<proteinExistence type="inferred from homology"/>
<dbReference type="PANTHER" id="PTHR30024:SF47">
    <property type="entry name" value="TAURINE-BINDING PERIPLASMIC PROTEIN"/>
    <property type="match status" value="1"/>
</dbReference>
<dbReference type="PANTHER" id="PTHR30024">
    <property type="entry name" value="ALIPHATIC SULFONATES-BINDING PROTEIN-RELATED"/>
    <property type="match status" value="1"/>
</dbReference>
<evidence type="ECO:0000313" key="5">
    <source>
        <dbReference type="EMBL" id="CUS10567.1"/>
    </source>
</evidence>
<gene>
    <name evidence="5" type="ORF">GSTUAT00005321001</name>
</gene>
<dbReference type="GO" id="GO:0042597">
    <property type="term" value="C:periplasmic space"/>
    <property type="evidence" value="ECO:0007669"/>
    <property type="project" value="UniProtKB-SubCell"/>
</dbReference>
<dbReference type="Gene3D" id="3.40.190.10">
    <property type="entry name" value="Periplasmic binding protein-like II"/>
    <property type="match status" value="2"/>
</dbReference>
<name>A0A292PVU6_9PEZI</name>
<evidence type="ECO:0000256" key="3">
    <source>
        <dbReference type="ARBA" id="ARBA00022729"/>
    </source>
</evidence>
<evidence type="ECO:0000313" key="6">
    <source>
        <dbReference type="Proteomes" id="UP001412239"/>
    </source>
</evidence>
<dbReference type="InterPro" id="IPR054364">
    <property type="entry name" value="Ca3427-like_PBP2"/>
</dbReference>
<organism evidence="5 6">
    <name type="scientific">Tuber aestivum</name>
    <name type="common">summer truffle</name>
    <dbReference type="NCBI Taxonomy" id="59557"/>
    <lineage>
        <taxon>Eukaryota</taxon>
        <taxon>Fungi</taxon>
        <taxon>Dikarya</taxon>
        <taxon>Ascomycota</taxon>
        <taxon>Pezizomycotina</taxon>
        <taxon>Pezizomycetes</taxon>
        <taxon>Pezizales</taxon>
        <taxon>Tuberaceae</taxon>
        <taxon>Tuber</taxon>
    </lineage>
</organism>
<protein>
    <recommendedName>
        <fullName evidence="4">Ca3427-like PBP 2 domain-containing protein</fullName>
    </recommendedName>
</protein>
<dbReference type="Pfam" id="PF22384">
    <property type="entry name" value="PBP2_Ca3427_like"/>
    <property type="match status" value="1"/>
</dbReference>
<evidence type="ECO:0000256" key="2">
    <source>
        <dbReference type="ARBA" id="ARBA00010742"/>
    </source>
</evidence>
<comment type="subcellular location">
    <subcellularLocation>
        <location evidence="1">Periplasm</location>
    </subcellularLocation>
</comment>
<accession>A0A292PVU6</accession>
<sequence>MSIKVGYVPGWLPLNLFPPKYSSHKILLTIKQLTEHFSTPLHFAEAHGFFTSRSLSITLIPFPSGTGHMVKSLSSGEISIAIGLTEGWISAIANGNSNFKIAGKYVATPLCWAISTGTQQGVDHVEKLAGGKLGVSRIGSGSYVMGFVLAQANGWLKEGKEPFEFVVLDDFKGLRDGVNSGKADGFMWEYYTSKRYYDSNEIKNVGEIYTPWPSWHIVSSNNLPPAAVGPFLEAVNEGIAYFNTHKDEAVGYISTHLDYSKEDAQEWLGTVEFASDVRKVDEKDINETLKVLREAGVVRDSKVSYQDVVLNL</sequence>
<dbReference type="SUPFAM" id="SSF53850">
    <property type="entry name" value="Periplasmic binding protein-like II"/>
    <property type="match status" value="1"/>
</dbReference>
<evidence type="ECO:0000256" key="1">
    <source>
        <dbReference type="ARBA" id="ARBA00004418"/>
    </source>
</evidence>
<reference evidence="5" key="1">
    <citation type="submission" date="2015-10" db="EMBL/GenBank/DDBJ databases">
        <authorList>
            <person name="Regsiter A."/>
            <person name="william w."/>
        </authorList>
    </citation>
    <scope>NUCLEOTIDE SEQUENCE</scope>
    <source>
        <strain evidence="5">Montdore</strain>
    </source>
</reference>
<comment type="similarity">
    <text evidence="2">Belongs to the bacterial solute-binding protein SsuA/TauA family.</text>
</comment>
<feature type="domain" description="Ca3427-like PBP 2" evidence="4">
    <location>
        <begin position="112"/>
        <end position="208"/>
    </location>
</feature>
<dbReference type="AlphaFoldDB" id="A0A292PVU6"/>
<keyword evidence="3" id="KW-0732">Signal</keyword>
<dbReference type="CDD" id="cd13637">
    <property type="entry name" value="PBP2_Ca3427_like"/>
    <property type="match status" value="1"/>
</dbReference>